<protein>
    <recommendedName>
        <fullName evidence="1">Zinc knuckle CX2CX4HX4C domain-containing protein</fullName>
    </recommendedName>
</protein>
<reference evidence="2" key="1">
    <citation type="submission" date="2020-06" db="EMBL/GenBank/DDBJ databases">
        <authorList>
            <person name="Li T."/>
            <person name="Hu X."/>
            <person name="Zhang T."/>
            <person name="Song X."/>
            <person name="Zhang H."/>
            <person name="Dai N."/>
            <person name="Sheng W."/>
            <person name="Hou X."/>
            <person name="Wei L."/>
        </authorList>
    </citation>
    <scope>NUCLEOTIDE SEQUENCE</scope>
    <source>
        <strain evidence="2">KEN8</strain>
        <tissue evidence="2">Leaf</tissue>
    </source>
</reference>
<name>A0AAW2Q2M0_9LAMI</name>
<reference evidence="2" key="2">
    <citation type="journal article" date="2024" name="Plant">
        <title>Genomic evolution and insights into agronomic trait innovations of Sesamum species.</title>
        <authorList>
            <person name="Miao H."/>
            <person name="Wang L."/>
            <person name="Qu L."/>
            <person name="Liu H."/>
            <person name="Sun Y."/>
            <person name="Le M."/>
            <person name="Wang Q."/>
            <person name="Wei S."/>
            <person name="Zheng Y."/>
            <person name="Lin W."/>
            <person name="Duan Y."/>
            <person name="Cao H."/>
            <person name="Xiong S."/>
            <person name="Wang X."/>
            <person name="Wei L."/>
            <person name="Li C."/>
            <person name="Ma Q."/>
            <person name="Ju M."/>
            <person name="Zhao R."/>
            <person name="Li G."/>
            <person name="Mu C."/>
            <person name="Tian Q."/>
            <person name="Mei H."/>
            <person name="Zhang T."/>
            <person name="Gao T."/>
            <person name="Zhang H."/>
        </authorList>
    </citation>
    <scope>NUCLEOTIDE SEQUENCE</scope>
    <source>
        <strain evidence="2">KEN8</strain>
    </source>
</reference>
<dbReference type="InterPro" id="IPR025836">
    <property type="entry name" value="Zn_knuckle_CX2CX4HX4C"/>
</dbReference>
<feature type="domain" description="Zinc knuckle CX2CX4HX4C" evidence="1">
    <location>
        <begin position="115"/>
        <end position="158"/>
    </location>
</feature>
<comment type="caution">
    <text evidence="2">The sequence shown here is derived from an EMBL/GenBank/DDBJ whole genome shotgun (WGS) entry which is preliminary data.</text>
</comment>
<dbReference type="EMBL" id="JACGWM010000007">
    <property type="protein sequence ID" value="KAL0362051.1"/>
    <property type="molecule type" value="Genomic_DNA"/>
</dbReference>
<organism evidence="2">
    <name type="scientific">Sesamum calycinum</name>
    <dbReference type="NCBI Taxonomy" id="2727403"/>
    <lineage>
        <taxon>Eukaryota</taxon>
        <taxon>Viridiplantae</taxon>
        <taxon>Streptophyta</taxon>
        <taxon>Embryophyta</taxon>
        <taxon>Tracheophyta</taxon>
        <taxon>Spermatophyta</taxon>
        <taxon>Magnoliopsida</taxon>
        <taxon>eudicotyledons</taxon>
        <taxon>Gunneridae</taxon>
        <taxon>Pentapetalae</taxon>
        <taxon>asterids</taxon>
        <taxon>lamiids</taxon>
        <taxon>Lamiales</taxon>
        <taxon>Pedaliaceae</taxon>
        <taxon>Sesamum</taxon>
    </lineage>
</organism>
<sequence>MLNSVKELEMRSLKGKRFMIRFNHIIDRNRALQGCPWSFKKNTLVLSGVGVNENPMHVDLNWCEFFVHVPDLPLSKMTFDIASLIGNKIKHFRNIEVADSGRVEGTSMPIRVALNVTQPLFCALRICTALGETIVVSFSYEQLQNFYYLCGRSGHISKYNEDQFVEGLIYPWEDASYGPWLKASLRDGGISVSMSGVGQSGLRLGSMEMTERGSDFSPDSSFQHQLLGALFFGVNEDGVG</sequence>
<evidence type="ECO:0000313" key="2">
    <source>
        <dbReference type="EMBL" id="KAL0362051.1"/>
    </source>
</evidence>
<dbReference type="InterPro" id="IPR040256">
    <property type="entry name" value="At4g02000-like"/>
</dbReference>
<dbReference type="PANTHER" id="PTHR31286:SF178">
    <property type="entry name" value="DUF4283 DOMAIN-CONTAINING PROTEIN"/>
    <property type="match status" value="1"/>
</dbReference>
<gene>
    <name evidence="2" type="ORF">Scaly_1160300</name>
</gene>
<evidence type="ECO:0000259" key="1">
    <source>
        <dbReference type="Pfam" id="PF14392"/>
    </source>
</evidence>
<dbReference type="AlphaFoldDB" id="A0AAW2Q2M0"/>
<dbReference type="PANTHER" id="PTHR31286">
    <property type="entry name" value="GLYCINE-RICH CELL WALL STRUCTURAL PROTEIN 1.8-LIKE"/>
    <property type="match status" value="1"/>
</dbReference>
<dbReference type="Pfam" id="PF14392">
    <property type="entry name" value="zf-CCHC_4"/>
    <property type="match status" value="1"/>
</dbReference>
<accession>A0AAW2Q2M0</accession>
<proteinExistence type="predicted"/>